<proteinExistence type="predicted"/>
<feature type="region of interest" description="Disordered" evidence="1">
    <location>
        <begin position="1"/>
        <end position="68"/>
    </location>
</feature>
<gene>
    <name evidence="2" type="ORF">Pmani_038228</name>
</gene>
<feature type="non-terminal residue" evidence="2">
    <location>
        <position position="1"/>
    </location>
</feature>
<sequence>EGRRESQQGSRVTRQGAGRRHGREKQSSTAGEGGGKQQNSTTEGLEGMVGQCLPQRDRSREETALREPSRLMTVLTFLTELEGMYLAQGNALHATPGGSAHTSI</sequence>
<dbReference type="EMBL" id="JAWZYT010006146">
    <property type="protein sequence ID" value="KAK4288763.1"/>
    <property type="molecule type" value="Genomic_DNA"/>
</dbReference>
<protein>
    <submittedName>
        <fullName evidence="2">Uncharacterized protein</fullName>
    </submittedName>
</protein>
<name>A0AAE1NFA0_9EUCA</name>
<reference evidence="2" key="1">
    <citation type="submission" date="2023-11" db="EMBL/GenBank/DDBJ databases">
        <title>Genome assemblies of two species of porcelain crab, Petrolisthes cinctipes and Petrolisthes manimaculis (Anomura: Porcellanidae).</title>
        <authorList>
            <person name="Angst P."/>
        </authorList>
    </citation>
    <scope>NUCLEOTIDE SEQUENCE</scope>
    <source>
        <strain evidence="2">PB745_02</strain>
        <tissue evidence="2">Gill</tissue>
    </source>
</reference>
<accession>A0AAE1NFA0</accession>
<evidence type="ECO:0000256" key="1">
    <source>
        <dbReference type="SAM" id="MobiDB-lite"/>
    </source>
</evidence>
<dbReference type="Proteomes" id="UP001292094">
    <property type="component" value="Unassembled WGS sequence"/>
</dbReference>
<evidence type="ECO:0000313" key="2">
    <source>
        <dbReference type="EMBL" id="KAK4288763.1"/>
    </source>
</evidence>
<dbReference type="AlphaFoldDB" id="A0AAE1NFA0"/>
<feature type="compositionally biased region" description="Basic and acidic residues" evidence="1">
    <location>
        <begin position="55"/>
        <end position="68"/>
    </location>
</feature>
<organism evidence="2 3">
    <name type="scientific">Petrolisthes manimaculis</name>
    <dbReference type="NCBI Taxonomy" id="1843537"/>
    <lineage>
        <taxon>Eukaryota</taxon>
        <taxon>Metazoa</taxon>
        <taxon>Ecdysozoa</taxon>
        <taxon>Arthropoda</taxon>
        <taxon>Crustacea</taxon>
        <taxon>Multicrustacea</taxon>
        <taxon>Malacostraca</taxon>
        <taxon>Eumalacostraca</taxon>
        <taxon>Eucarida</taxon>
        <taxon>Decapoda</taxon>
        <taxon>Pleocyemata</taxon>
        <taxon>Anomura</taxon>
        <taxon>Galatheoidea</taxon>
        <taxon>Porcellanidae</taxon>
        <taxon>Petrolisthes</taxon>
    </lineage>
</organism>
<evidence type="ECO:0000313" key="3">
    <source>
        <dbReference type="Proteomes" id="UP001292094"/>
    </source>
</evidence>
<keyword evidence="3" id="KW-1185">Reference proteome</keyword>
<comment type="caution">
    <text evidence="2">The sequence shown here is derived from an EMBL/GenBank/DDBJ whole genome shotgun (WGS) entry which is preliminary data.</text>
</comment>